<accession>A0A4Q7PI04</accession>
<dbReference type="NCBIfam" id="TIGR01847">
    <property type="entry name" value="bacteriocin_sig"/>
    <property type="match status" value="1"/>
</dbReference>
<keyword evidence="2" id="KW-1185">Reference proteome</keyword>
<comment type="caution">
    <text evidence="1">The sequence shown here is derived from an EMBL/GenBank/DDBJ whole genome shotgun (WGS) entry which is preliminary data.</text>
</comment>
<evidence type="ECO:0000313" key="2">
    <source>
        <dbReference type="Proteomes" id="UP000292262"/>
    </source>
</evidence>
<dbReference type="Proteomes" id="UP000292262">
    <property type="component" value="Unassembled WGS sequence"/>
</dbReference>
<dbReference type="InterPro" id="IPR010133">
    <property type="entry name" value="Bacteriocin_signal_seq"/>
</dbReference>
<dbReference type="EMBL" id="SGXE01000001">
    <property type="protein sequence ID" value="RZS99440.1"/>
    <property type="molecule type" value="Genomic_DNA"/>
</dbReference>
<protein>
    <submittedName>
        <fullName evidence="1">Bacteriocin-like protein</fullName>
    </submittedName>
</protein>
<name>A0A4Q7PI04_9FLAO</name>
<dbReference type="AlphaFoldDB" id="A0A4Q7PI04"/>
<reference evidence="1 2" key="1">
    <citation type="submission" date="2019-02" db="EMBL/GenBank/DDBJ databases">
        <title>Genomic Encyclopedia of Type Strains, Phase IV (KMG-IV): sequencing the most valuable type-strain genomes for metagenomic binning, comparative biology and taxonomic classification.</title>
        <authorList>
            <person name="Goeker M."/>
        </authorList>
    </citation>
    <scope>NUCLEOTIDE SEQUENCE [LARGE SCALE GENOMIC DNA]</scope>
    <source>
        <strain evidence="1 2">DSM 17196</strain>
    </source>
</reference>
<dbReference type="RefSeq" id="WP_130285279.1">
    <property type="nucleotide sequence ID" value="NZ_SGXE01000001.1"/>
</dbReference>
<evidence type="ECO:0000313" key="1">
    <source>
        <dbReference type="EMBL" id="RZS99440.1"/>
    </source>
</evidence>
<gene>
    <name evidence="1" type="ORF">EV197_0650</name>
</gene>
<proteinExistence type="predicted"/>
<sequence length="66" mass="7319">MKNNKNINNQKLSNLNKELLENAVLNDKELRKVTGGFTGAWEIQLGLFASLAAQKIVDTVDDLFGD</sequence>
<organism evidence="1 2">
    <name type="scientific">Aquimarina brevivitae</name>
    <dbReference type="NCBI Taxonomy" id="323412"/>
    <lineage>
        <taxon>Bacteria</taxon>
        <taxon>Pseudomonadati</taxon>
        <taxon>Bacteroidota</taxon>
        <taxon>Flavobacteriia</taxon>
        <taxon>Flavobacteriales</taxon>
        <taxon>Flavobacteriaceae</taxon>
        <taxon>Aquimarina</taxon>
    </lineage>
</organism>